<dbReference type="PROSITE" id="PS50055">
    <property type="entry name" value="TYR_PHOSPHATASE_PTP"/>
    <property type="match status" value="1"/>
</dbReference>
<dbReference type="Gene3D" id="2.30.29.220">
    <property type="entry name" value="Structure-specific recognition protein (SSRP1)"/>
    <property type="match status" value="1"/>
</dbReference>
<dbReference type="Pfam" id="PF03531">
    <property type="entry name" value="SSrecog"/>
    <property type="match status" value="1"/>
</dbReference>
<dbReference type="PANTHER" id="PTHR45849">
    <property type="entry name" value="FACT COMPLEX SUBUNIT SSRP1"/>
    <property type="match status" value="1"/>
</dbReference>
<evidence type="ECO:0000256" key="8">
    <source>
        <dbReference type="ARBA" id="ARBA00023015"/>
    </source>
</evidence>
<keyword evidence="10" id="KW-0234">DNA repair</keyword>
<comment type="subcellular location">
    <subcellularLocation>
        <location evidence="1">Chromosome</location>
    </subcellularLocation>
    <subcellularLocation>
        <location evidence="2">Cytoplasm</location>
    </subcellularLocation>
</comment>
<dbReference type="PRINTS" id="PR00887">
    <property type="entry name" value="SSRCOGNITION"/>
</dbReference>
<dbReference type="Gene3D" id="2.30.29.150">
    <property type="match status" value="1"/>
</dbReference>
<keyword evidence="4" id="KW-0158">Chromosome</keyword>
<dbReference type="InterPro" id="IPR000242">
    <property type="entry name" value="PTP_cat"/>
</dbReference>
<proteinExistence type="inferred from homology"/>
<dbReference type="Pfam" id="PF17292">
    <property type="entry name" value="POB3_N"/>
    <property type="match status" value="1"/>
</dbReference>
<dbReference type="Pfam" id="PF08512">
    <property type="entry name" value="Rttp106-like_middle"/>
    <property type="match status" value="1"/>
</dbReference>
<dbReference type="Gene3D" id="3.90.190.10">
    <property type="entry name" value="Protein tyrosine phosphatase superfamily"/>
    <property type="match status" value="1"/>
</dbReference>
<dbReference type="InterPro" id="IPR038167">
    <property type="entry name" value="SSRP1_sf"/>
</dbReference>
<evidence type="ECO:0000313" key="18">
    <source>
        <dbReference type="EMBL" id="KAJ3221952.1"/>
    </source>
</evidence>
<keyword evidence="13" id="KW-0175">Coiled coil</keyword>
<feature type="compositionally biased region" description="Acidic residues" evidence="14">
    <location>
        <begin position="811"/>
        <end position="821"/>
    </location>
</feature>
<comment type="caution">
    <text evidence="18">The sequence shown here is derived from an EMBL/GenBank/DDBJ whole genome shotgun (WGS) entry which is preliminary data.</text>
</comment>
<evidence type="ECO:0000259" key="17">
    <source>
        <dbReference type="PROSITE" id="PS50118"/>
    </source>
</evidence>
<feature type="coiled-coil region" evidence="13">
    <location>
        <begin position="610"/>
        <end position="637"/>
    </location>
</feature>
<dbReference type="InterPro" id="IPR029021">
    <property type="entry name" value="Prot-tyrosine_phosphatase-like"/>
</dbReference>
<evidence type="ECO:0000256" key="10">
    <source>
        <dbReference type="ARBA" id="ARBA00023204"/>
    </source>
</evidence>
<evidence type="ECO:0000259" key="16">
    <source>
        <dbReference type="PROSITE" id="PS50056"/>
    </source>
</evidence>
<keyword evidence="7" id="KW-0227">DNA damage</keyword>
<keyword evidence="8" id="KW-0805">Transcription regulation</keyword>
<evidence type="ECO:0000256" key="7">
    <source>
        <dbReference type="ARBA" id="ARBA00022763"/>
    </source>
</evidence>
<accession>A0AAD5U2I2</accession>
<dbReference type="CDD" id="cd13230">
    <property type="entry name" value="PH1_SSRP1-like"/>
    <property type="match status" value="1"/>
</dbReference>
<keyword evidence="6" id="KW-0235">DNA replication</keyword>
<dbReference type="SUPFAM" id="SSF47095">
    <property type="entry name" value="HMG-box"/>
    <property type="match status" value="1"/>
</dbReference>
<evidence type="ECO:0000256" key="9">
    <source>
        <dbReference type="ARBA" id="ARBA00023163"/>
    </source>
</evidence>
<keyword evidence="19" id="KW-1185">Reference proteome</keyword>
<dbReference type="Pfam" id="PF00505">
    <property type="entry name" value="HMG_box"/>
    <property type="match status" value="1"/>
</dbReference>
<evidence type="ECO:0000256" key="1">
    <source>
        <dbReference type="ARBA" id="ARBA00004286"/>
    </source>
</evidence>
<dbReference type="GO" id="GO:0004725">
    <property type="term" value="F:protein tyrosine phosphatase activity"/>
    <property type="evidence" value="ECO:0007669"/>
    <property type="project" value="InterPro"/>
</dbReference>
<dbReference type="InterPro" id="IPR048993">
    <property type="entry name" value="SSRP1-like_PH1"/>
</dbReference>
<evidence type="ECO:0000256" key="11">
    <source>
        <dbReference type="ARBA" id="ARBA00023242"/>
    </source>
</evidence>
<dbReference type="InterPro" id="IPR016130">
    <property type="entry name" value="Tyr_Pase_AS"/>
</dbReference>
<dbReference type="PROSITE" id="PS50118">
    <property type="entry name" value="HMG_BOX_2"/>
    <property type="match status" value="1"/>
</dbReference>
<evidence type="ECO:0000313" key="19">
    <source>
        <dbReference type="Proteomes" id="UP001211065"/>
    </source>
</evidence>
<feature type="domain" description="HMG box" evidence="17">
    <location>
        <begin position="836"/>
        <end position="906"/>
    </location>
</feature>
<dbReference type="GO" id="GO:0042393">
    <property type="term" value="F:histone binding"/>
    <property type="evidence" value="ECO:0007669"/>
    <property type="project" value="TreeGrafter"/>
</dbReference>
<evidence type="ECO:0000256" key="3">
    <source>
        <dbReference type="ARBA" id="ARBA00010060"/>
    </source>
</evidence>
<name>A0AAD5U2I2_9FUNG</name>
<dbReference type="PROSITE" id="PS50056">
    <property type="entry name" value="TYR_PHOSPHATASE_2"/>
    <property type="match status" value="1"/>
</dbReference>
<dbReference type="SMART" id="SM00398">
    <property type="entry name" value="HMG"/>
    <property type="match status" value="1"/>
</dbReference>
<feature type="compositionally biased region" description="Basic and acidic residues" evidence="14">
    <location>
        <begin position="877"/>
        <end position="900"/>
    </location>
</feature>
<organism evidence="18 19">
    <name type="scientific">Clydaea vesicula</name>
    <dbReference type="NCBI Taxonomy" id="447962"/>
    <lineage>
        <taxon>Eukaryota</taxon>
        <taxon>Fungi</taxon>
        <taxon>Fungi incertae sedis</taxon>
        <taxon>Chytridiomycota</taxon>
        <taxon>Chytridiomycota incertae sedis</taxon>
        <taxon>Chytridiomycetes</taxon>
        <taxon>Lobulomycetales</taxon>
        <taxon>Lobulomycetaceae</taxon>
        <taxon>Clydaea</taxon>
    </lineage>
</organism>
<dbReference type="GO" id="GO:0035101">
    <property type="term" value="C:FACT complex"/>
    <property type="evidence" value="ECO:0007669"/>
    <property type="project" value="TreeGrafter"/>
</dbReference>
<dbReference type="InterPro" id="IPR024954">
    <property type="entry name" value="SSRP1_DD"/>
</dbReference>
<dbReference type="SMART" id="SM00194">
    <property type="entry name" value="PTPc"/>
    <property type="match status" value="1"/>
</dbReference>
<dbReference type="SUPFAM" id="SSF50729">
    <property type="entry name" value="PH domain-like"/>
    <property type="match status" value="1"/>
</dbReference>
<dbReference type="SMART" id="SM01287">
    <property type="entry name" value="Rtt106"/>
    <property type="match status" value="1"/>
</dbReference>
<reference evidence="18" key="1">
    <citation type="submission" date="2020-05" db="EMBL/GenBank/DDBJ databases">
        <title>Phylogenomic resolution of chytrid fungi.</title>
        <authorList>
            <person name="Stajich J.E."/>
            <person name="Amses K."/>
            <person name="Simmons R."/>
            <person name="Seto K."/>
            <person name="Myers J."/>
            <person name="Bonds A."/>
            <person name="Quandt C.A."/>
            <person name="Barry K."/>
            <person name="Liu P."/>
            <person name="Grigoriev I."/>
            <person name="Longcore J.E."/>
            <person name="James T.Y."/>
        </authorList>
    </citation>
    <scope>NUCLEOTIDE SEQUENCE</scope>
    <source>
        <strain evidence="18">JEL0476</strain>
    </source>
</reference>
<dbReference type="Pfam" id="PF00102">
    <property type="entry name" value="Y_phosphatase"/>
    <property type="match status" value="1"/>
</dbReference>
<dbReference type="InterPro" id="IPR036910">
    <property type="entry name" value="HMG_box_dom_sf"/>
</dbReference>
<evidence type="ECO:0000256" key="2">
    <source>
        <dbReference type="ARBA" id="ARBA00004496"/>
    </source>
</evidence>
<keyword evidence="5" id="KW-0963">Cytoplasm</keyword>
<dbReference type="InterPro" id="IPR000969">
    <property type="entry name" value="SSRP1/POB3"/>
</dbReference>
<evidence type="ECO:0000256" key="12">
    <source>
        <dbReference type="PROSITE-ProRule" id="PRU00267"/>
    </source>
</evidence>
<dbReference type="Proteomes" id="UP001211065">
    <property type="component" value="Unassembled WGS sequence"/>
</dbReference>
<dbReference type="GO" id="GO:0006281">
    <property type="term" value="P:DNA repair"/>
    <property type="evidence" value="ECO:0007669"/>
    <property type="project" value="UniProtKB-KW"/>
</dbReference>
<dbReference type="PROSITE" id="PS00383">
    <property type="entry name" value="TYR_PHOSPHATASE_1"/>
    <property type="match status" value="1"/>
</dbReference>
<sequence length="951" mass="109027">MNKLKKDLKHYQIDTAYLQKLFYSIPDQPNHVTFEVAHQKHNRFRNRYCNVLDNSRIILDPFSVEILKCHHAISNMDEESVKATASQLNYINADKVYFTNSNKQYIATQGPLDITEFDFFKIILDSKLEVTKIITLANYIEKGAEKCFPYWDIPIGEEKNLIFFFYHNNEEITNKSDLEKMHSNLTLKKLSETKTCNGGIFIRKFELRTSEQKVYNFTQYHYTLWPDFGVPDVKSFLKLLRLNNEDNTSSGPPIVHCSAGVGRTGVFIAVEVILDILKNKMLPQNQKILKDKDFDLVKSIVEEMRSCRAKMVQTPEQYLFIYEAVMQMEGGLAWKPREQGSVLSVLKNELKKLTWSRVARGYCLTITKKDNNLIKFDGFQKDAFGNLTNVFKTYYDLNLEVKEYSLKGWNWGQTEFQGTNLNFLVSSKESFQIPLNDVSSTSLASKNEVSLEFNVNNSEKKKREDSLVEIRFYVPGQATREEEDEDEKNEDGELKNVLDKNGELLSAASLFHETIRKKGDVGTVFGESIVSFKELLCLTPRGRFELEFHQEFFRLRGKSHDYKVSFSNISKIFLVPKVLSELYMLIVGLEPPLRQGQTRYPYLIFQFEKDDEVECELSLTEEELEKYEGRLQKTYDALSYEIISDILKGLSKKSVHRSSFKSAQNQSGIKCSMKANEALVYPMEKYILSIPKPPILLPHNQIVAVTFSRVGGGSSGTKTFEVKISMDSGVEWSFSSIPREEYQTLVEYCQQKHLTVENEMAEEGGRIYQVMEDESDDDDFRKRLREDIGDGEGDSDESPDEDFVAPKSESSEAESSEDEEIAKEAEVFLDGNDDDEKEEVKEKTVSKSKSTSKPEVLEKNPGISFTEVPKVLGKMWSDLKDSEKEPYEEMAKKDKIRYQEEMEGYPGDVKEENSSKKAKQKGSSEKSSGGKSKVKGNALSAEIINDSDESE</sequence>
<dbReference type="GO" id="GO:0003677">
    <property type="term" value="F:DNA binding"/>
    <property type="evidence" value="ECO:0007669"/>
    <property type="project" value="UniProtKB-UniRule"/>
</dbReference>
<protein>
    <submittedName>
        <fullName evidence="18">FACT complex subunit</fullName>
    </submittedName>
</protein>
<dbReference type="GO" id="GO:0005737">
    <property type="term" value="C:cytoplasm"/>
    <property type="evidence" value="ECO:0007669"/>
    <property type="project" value="UniProtKB-SubCell"/>
</dbReference>
<feature type="domain" description="Tyrosine-protein phosphatase" evidence="15">
    <location>
        <begin position="18"/>
        <end position="328"/>
    </location>
</feature>
<dbReference type="InterPro" id="IPR000387">
    <property type="entry name" value="Tyr_Pase_dom"/>
</dbReference>
<keyword evidence="12" id="KW-0238">DNA-binding</keyword>
<dbReference type="EMBL" id="JADGJW010000199">
    <property type="protein sequence ID" value="KAJ3221952.1"/>
    <property type="molecule type" value="Genomic_DNA"/>
</dbReference>
<evidence type="ECO:0000256" key="14">
    <source>
        <dbReference type="SAM" id="MobiDB-lite"/>
    </source>
</evidence>
<evidence type="ECO:0000256" key="6">
    <source>
        <dbReference type="ARBA" id="ARBA00022705"/>
    </source>
</evidence>
<dbReference type="AlphaFoldDB" id="A0AAD5U2I2"/>
<feature type="DNA-binding region" description="HMG box" evidence="12">
    <location>
        <begin position="836"/>
        <end position="906"/>
    </location>
</feature>
<feature type="compositionally biased region" description="Acidic residues" evidence="14">
    <location>
        <begin position="789"/>
        <end position="803"/>
    </location>
</feature>
<dbReference type="InterPro" id="IPR035417">
    <property type="entry name" value="SSRP1/POB3_N"/>
</dbReference>
<feature type="domain" description="Tyrosine specific protein phosphatases" evidence="16">
    <location>
        <begin position="234"/>
        <end position="319"/>
    </location>
</feature>
<dbReference type="PANTHER" id="PTHR45849:SF1">
    <property type="entry name" value="FACT COMPLEX SUBUNIT SSRP1"/>
    <property type="match status" value="1"/>
</dbReference>
<keyword evidence="9" id="KW-0804">Transcription</keyword>
<dbReference type="FunFam" id="2.30.29.150:FF:000001">
    <property type="entry name" value="Fact complex subunit ssrp1"/>
    <property type="match status" value="1"/>
</dbReference>
<dbReference type="Gene3D" id="1.10.30.10">
    <property type="entry name" value="High mobility group box domain"/>
    <property type="match status" value="1"/>
</dbReference>
<dbReference type="Gene3D" id="2.30.29.30">
    <property type="entry name" value="Pleckstrin-homology domain (PH domain)/Phosphotyrosine-binding domain (PTB)"/>
    <property type="match status" value="2"/>
</dbReference>
<feature type="region of interest" description="Disordered" evidence="14">
    <location>
        <begin position="786"/>
        <end position="951"/>
    </location>
</feature>
<evidence type="ECO:0000256" key="13">
    <source>
        <dbReference type="SAM" id="Coils"/>
    </source>
</evidence>
<evidence type="ECO:0000256" key="5">
    <source>
        <dbReference type="ARBA" id="ARBA00022490"/>
    </source>
</evidence>
<keyword evidence="11 12" id="KW-0539">Nucleus</keyword>
<dbReference type="GO" id="GO:0031491">
    <property type="term" value="F:nucleosome binding"/>
    <property type="evidence" value="ECO:0007669"/>
    <property type="project" value="TreeGrafter"/>
</dbReference>
<dbReference type="InterPro" id="IPR009071">
    <property type="entry name" value="HMG_box_dom"/>
</dbReference>
<dbReference type="InterPro" id="IPR003595">
    <property type="entry name" value="Tyr_Pase_cat"/>
</dbReference>
<dbReference type="SUPFAM" id="SSF52799">
    <property type="entry name" value="(Phosphotyrosine protein) phosphatases II"/>
    <property type="match status" value="1"/>
</dbReference>
<gene>
    <name evidence="18" type="primary">POB3</name>
    <name evidence="18" type="ORF">HK099_002852</name>
</gene>
<dbReference type="InterPro" id="IPR050454">
    <property type="entry name" value="RTT106/SSRP1_HistChap/FACT"/>
</dbReference>
<dbReference type="CDD" id="cd13231">
    <property type="entry name" value="PH2_SSRP1-like"/>
    <property type="match status" value="1"/>
</dbReference>
<dbReference type="Pfam" id="PF21103">
    <property type="entry name" value="PH1_SSRP1-like"/>
    <property type="match status" value="1"/>
</dbReference>
<evidence type="ECO:0000256" key="4">
    <source>
        <dbReference type="ARBA" id="ARBA00022454"/>
    </source>
</evidence>
<dbReference type="InterPro" id="IPR011993">
    <property type="entry name" value="PH-like_dom_sf"/>
</dbReference>
<dbReference type="InterPro" id="IPR013719">
    <property type="entry name" value="RTT106/SPT16-like_middle_dom"/>
</dbReference>
<evidence type="ECO:0000259" key="15">
    <source>
        <dbReference type="PROSITE" id="PS50055"/>
    </source>
</evidence>
<dbReference type="GO" id="GO:0006260">
    <property type="term" value="P:DNA replication"/>
    <property type="evidence" value="ECO:0007669"/>
    <property type="project" value="UniProtKB-KW"/>
</dbReference>
<dbReference type="SMART" id="SM00404">
    <property type="entry name" value="PTPc_motif"/>
    <property type="match status" value="1"/>
</dbReference>
<comment type="similarity">
    <text evidence="3">Belongs to the SSRP1 family.</text>
</comment>